<evidence type="ECO:0000256" key="7">
    <source>
        <dbReference type="SAM" id="MobiDB-lite"/>
    </source>
</evidence>
<comment type="similarity">
    <text evidence="2">Belongs to the AP-2 family.</text>
</comment>
<accession>A0A7J7J2G3</accession>
<keyword evidence="10" id="KW-1185">Reference proteome</keyword>
<keyword evidence="5" id="KW-0804">Transcription</keyword>
<dbReference type="GO" id="GO:0005634">
    <property type="term" value="C:nucleus"/>
    <property type="evidence" value="ECO:0007669"/>
    <property type="project" value="UniProtKB-SubCell"/>
</dbReference>
<name>A0A7J7J2G3_BUGNE</name>
<dbReference type="GO" id="GO:0042127">
    <property type="term" value="P:regulation of cell population proliferation"/>
    <property type="evidence" value="ECO:0007669"/>
    <property type="project" value="TreeGrafter"/>
</dbReference>
<comment type="subcellular location">
    <subcellularLocation>
        <location evidence="1">Nucleus</location>
    </subcellularLocation>
</comment>
<dbReference type="Pfam" id="PF03299">
    <property type="entry name" value="TF_AP-2"/>
    <property type="match status" value="1"/>
</dbReference>
<evidence type="ECO:0000313" key="10">
    <source>
        <dbReference type="Proteomes" id="UP000593567"/>
    </source>
</evidence>
<feature type="domain" description="Transcription factor AP-2 C-terminal" evidence="8">
    <location>
        <begin position="191"/>
        <end position="387"/>
    </location>
</feature>
<comment type="caution">
    <text evidence="9">The sequence shown here is derived from an EMBL/GenBank/DDBJ whole genome shotgun (WGS) entry which is preliminary data.</text>
</comment>
<dbReference type="GO" id="GO:0000981">
    <property type="term" value="F:DNA-binding transcription factor activity, RNA polymerase II-specific"/>
    <property type="evidence" value="ECO:0007669"/>
    <property type="project" value="TreeGrafter"/>
</dbReference>
<dbReference type="OrthoDB" id="6252992at2759"/>
<evidence type="ECO:0000256" key="5">
    <source>
        <dbReference type="ARBA" id="ARBA00023163"/>
    </source>
</evidence>
<dbReference type="PANTHER" id="PTHR10812">
    <property type="entry name" value="TRANSCRIPTION FACTOR AP-2"/>
    <property type="match status" value="1"/>
</dbReference>
<reference evidence="9" key="1">
    <citation type="submission" date="2020-06" db="EMBL/GenBank/DDBJ databases">
        <title>Draft genome of Bugula neritina, a colonial animal packing powerful symbionts and potential medicines.</title>
        <authorList>
            <person name="Rayko M."/>
        </authorList>
    </citation>
    <scope>NUCLEOTIDE SEQUENCE [LARGE SCALE GENOMIC DNA]</scope>
    <source>
        <strain evidence="9">Kwan_BN1</strain>
    </source>
</reference>
<gene>
    <name evidence="9" type="ORF">EB796_021845</name>
</gene>
<dbReference type="GO" id="GO:0000977">
    <property type="term" value="F:RNA polymerase II transcription regulatory region sequence-specific DNA binding"/>
    <property type="evidence" value="ECO:0007669"/>
    <property type="project" value="TreeGrafter"/>
</dbReference>
<dbReference type="InterPro" id="IPR004979">
    <property type="entry name" value="TF_AP2"/>
</dbReference>
<dbReference type="Proteomes" id="UP000593567">
    <property type="component" value="Unassembled WGS sequence"/>
</dbReference>
<keyword evidence="6" id="KW-0539">Nucleus</keyword>
<evidence type="ECO:0000256" key="3">
    <source>
        <dbReference type="ARBA" id="ARBA00023015"/>
    </source>
</evidence>
<keyword evidence="4" id="KW-0238">DNA-binding</keyword>
<evidence type="ECO:0000256" key="6">
    <source>
        <dbReference type="ARBA" id="ARBA00023242"/>
    </source>
</evidence>
<keyword evidence="3" id="KW-0805">Transcription regulation</keyword>
<evidence type="ECO:0000256" key="4">
    <source>
        <dbReference type="ARBA" id="ARBA00023125"/>
    </source>
</evidence>
<organism evidence="9 10">
    <name type="scientific">Bugula neritina</name>
    <name type="common">Brown bryozoan</name>
    <name type="synonym">Sertularia neritina</name>
    <dbReference type="NCBI Taxonomy" id="10212"/>
    <lineage>
        <taxon>Eukaryota</taxon>
        <taxon>Metazoa</taxon>
        <taxon>Spiralia</taxon>
        <taxon>Lophotrochozoa</taxon>
        <taxon>Bryozoa</taxon>
        <taxon>Gymnolaemata</taxon>
        <taxon>Cheilostomatida</taxon>
        <taxon>Flustrina</taxon>
        <taxon>Buguloidea</taxon>
        <taxon>Bugulidae</taxon>
        <taxon>Bugula</taxon>
    </lineage>
</organism>
<dbReference type="EMBL" id="VXIV02003208">
    <property type="protein sequence ID" value="KAF6019874.1"/>
    <property type="molecule type" value="Genomic_DNA"/>
</dbReference>
<dbReference type="PANTHER" id="PTHR10812:SF17">
    <property type="entry name" value="TRANSCRIPTION FACTOR AP-2, ISOFORM D"/>
    <property type="match status" value="1"/>
</dbReference>
<evidence type="ECO:0000256" key="1">
    <source>
        <dbReference type="ARBA" id="ARBA00004123"/>
    </source>
</evidence>
<feature type="region of interest" description="Disordered" evidence="7">
    <location>
        <begin position="397"/>
        <end position="418"/>
    </location>
</feature>
<protein>
    <submittedName>
        <fullName evidence="9">TFAP2A</fullName>
    </submittedName>
</protein>
<evidence type="ECO:0000259" key="8">
    <source>
        <dbReference type="Pfam" id="PF03299"/>
    </source>
</evidence>
<proteinExistence type="inferred from homology"/>
<dbReference type="InterPro" id="IPR013854">
    <property type="entry name" value="TF_AP2_C"/>
</dbReference>
<dbReference type="AlphaFoldDB" id="A0A7J7J2G3"/>
<feature type="region of interest" description="Disordered" evidence="7">
    <location>
        <begin position="130"/>
        <end position="157"/>
    </location>
</feature>
<evidence type="ECO:0000256" key="2">
    <source>
        <dbReference type="ARBA" id="ARBA00007770"/>
    </source>
</evidence>
<sequence length="418" mass="46181">MSFLLDHTNSWQERREFNAATLGALASSSTASPLMQVGAPRLTHAPAGAAAAAEFQPPYFPPPYMPGHPQQPVDFSSHDPYHALHHQQHSYQQNMLRHREEQLQQQIQQASLQSAYDVRRDYMRRPDTLLYGGHSSSHHEMMQQSSMSGEDASPQEPDDYMLSDSYRKGGKGKLEGKDYMSDSMVAPGDIFCSVPGRLSLLSSTSKYKVTVAEVQRRLSPPECLNASLLGGVLRRAKSKNGGRSLRDKLEKIGLSLPAGRRKAANVTLLTSLVEGEAIRLAKDYAYICETEFPAKQCADYNSRTVADPTDLLTRKNMVLAAKQLIKELIDLLSQDRSPIGGNSRPHQPLLDPGIQRHLTNFALLTHGFGSPSVIAGLTATQNYLNEMLKIVDKKCQSTSQMTGEDNSKDLSDRGPHQP</sequence>
<feature type="compositionally biased region" description="Basic and acidic residues" evidence="7">
    <location>
        <begin position="405"/>
        <end position="418"/>
    </location>
</feature>
<evidence type="ECO:0000313" key="9">
    <source>
        <dbReference type="EMBL" id="KAF6019874.1"/>
    </source>
</evidence>
<dbReference type="PRINTS" id="PR01748">
    <property type="entry name" value="AP2TNSCPFCT"/>
</dbReference>